<dbReference type="AlphaFoldDB" id="A0AAD6UY50"/>
<sequence>MDQHEAAFLTAGAGLDDRIAFLDHLRSFQLPVHVGHWEERTASSLYTMPTTKPVQLQPSSIAEKHLVWAKEIRDLIQDIAWTQSIAEDIHDKLGRNAVEIGHALELSSWCAAEESYDGDIKAIKRLAQNLVSDELQPLVKVWLPLAEKEANEIVIPALQGFLKKLGANSGNRTCTSCSFKGMLNAIDDLLREPATPGSSALREETKNFKKLEAEICELERKLAETNHCFSVVALNALELVVRTTVDKVDFECAKRLVESCHRTVKATLSAQGCREKLNIKREELQMSQERKWQLEKVDERSIEISRDASALSQRIRNISESSALKALTDSSISRAVKDDLERYIKLLSGAGQENPEERKEAVQCFLRARTVYQEIQAALKVLIVEH</sequence>
<accession>A0AAD6UY50</accession>
<dbReference type="EMBL" id="JARJCW010000075">
    <property type="protein sequence ID" value="KAJ7197966.1"/>
    <property type="molecule type" value="Genomic_DNA"/>
</dbReference>
<comment type="caution">
    <text evidence="1">The sequence shown here is derived from an EMBL/GenBank/DDBJ whole genome shotgun (WGS) entry which is preliminary data.</text>
</comment>
<keyword evidence="2" id="KW-1185">Reference proteome</keyword>
<evidence type="ECO:0000313" key="1">
    <source>
        <dbReference type="EMBL" id="KAJ7197966.1"/>
    </source>
</evidence>
<proteinExistence type="predicted"/>
<protein>
    <submittedName>
        <fullName evidence="1">Uncharacterized protein</fullName>
    </submittedName>
</protein>
<name>A0AAD6UY50_9AGAR</name>
<gene>
    <name evidence="1" type="ORF">GGX14DRAFT_573810</name>
</gene>
<dbReference type="Proteomes" id="UP001219525">
    <property type="component" value="Unassembled WGS sequence"/>
</dbReference>
<evidence type="ECO:0000313" key="2">
    <source>
        <dbReference type="Proteomes" id="UP001219525"/>
    </source>
</evidence>
<reference evidence="1" key="1">
    <citation type="submission" date="2023-03" db="EMBL/GenBank/DDBJ databases">
        <title>Massive genome expansion in bonnet fungi (Mycena s.s.) driven by repeated elements and novel gene families across ecological guilds.</title>
        <authorList>
            <consortium name="Lawrence Berkeley National Laboratory"/>
            <person name="Harder C.B."/>
            <person name="Miyauchi S."/>
            <person name="Viragh M."/>
            <person name="Kuo A."/>
            <person name="Thoen E."/>
            <person name="Andreopoulos B."/>
            <person name="Lu D."/>
            <person name="Skrede I."/>
            <person name="Drula E."/>
            <person name="Henrissat B."/>
            <person name="Morin E."/>
            <person name="Kohler A."/>
            <person name="Barry K."/>
            <person name="LaButti K."/>
            <person name="Morin E."/>
            <person name="Salamov A."/>
            <person name="Lipzen A."/>
            <person name="Mereny Z."/>
            <person name="Hegedus B."/>
            <person name="Baldrian P."/>
            <person name="Stursova M."/>
            <person name="Weitz H."/>
            <person name="Taylor A."/>
            <person name="Grigoriev I.V."/>
            <person name="Nagy L.G."/>
            <person name="Martin F."/>
            <person name="Kauserud H."/>
        </authorList>
    </citation>
    <scope>NUCLEOTIDE SEQUENCE</scope>
    <source>
        <strain evidence="1">9144</strain>
    </source>
</reference>
<organism evidence="1 2">
    <name type="scientific">Mycena pura</name>
    <dbReference type="NCBI Taxonomy" id="153505"/>
    <lineage>
        <taxon>Eukaryota</taxon>
        <taxon>Fungi</taxon>
        <taxon>Dikarya</taxon>
        <taxon>Basidiomycota</taxon>
        <taxon>Agaricomycotina</taxon>
        <taxon>Agaricomycetes</taxon>
        <taxon>Agaricomycetidae</taxon>
        <taxon>Agaricales</taxon>
        <taxon>Marasmiineae</taxon>
        <taxon>Mycenaceae</taxon>
        <taxon>Mycena</taxon>
    </lineage>
</organism>